<feature type="transmembrane region" description="Helical" evidence="1">
    <location>
        <begin position="84"/>
        <end position="103"/>
    </location>
</feature>
<reference evidence="2 3" key="1">
    <citation type="submission" date="2014-06" db="EMBL/GenBank/DDBJ databases">
        <title>Shewanella sp. YQH10.</title>
        <authorList>
            <person name="Liu Y."/>
            <person name="Zeng R."/>
        </authorList>
    </citation>
    <scope>NUCLEOTIDE SEQUENCE [LARGE SCALE GENOMIC DNA]</scope>
    <source>
        <strain evidence="2 3">YQH10</strain>
    </source>
</reference>
<proteinExistence type="predicted"/>
<dbReference type="Proteomes" id="UP000029264">
    <property type="component" value="Unassembled WGS sequence"/>
</dbReference>
<sequence length="105" mass="12308">MNYVEAYIVLSGILIAGVLGLRNFRRQQLVGYVQHHYQHNFQILTDNTRTDDERFRAVFKAIAHGELSPANDERIQRFYQQLRWLNWLPIIILIAGFILASLLQP</sequence>
<dbReference type="EMBL" id="JPEO01000010">
    <property type="protein sequence ID" value="KFZ37010.1"/>
    <property type="molecule type" value="Genomic_DNA"/>
</dbReference>
<evidence type="ECO:0000313" key="2">
    <source>
        <dbReference type="EMBL" id="KFZ37010.1"/>
    </source>
</evidence>
<protein>
    <recommendedName>
        <fullName evidence="4">Universal stress protein B</fullName>
    </recommendedName>
</protein>
<keyword evidence="1" id="KW-0812">Transmembrane</keyword>
<feature type="transmembrane region" description="Helical" evidence="1">
    <location>
        <begin position="6"/>
        <end position="24"/>
    </location>
</feature>
<dbReference type="RefSeq" id="WP_037443579.1">
    <property type="nucleotide sequence ID" value="NZ_JPEO01000010.1"/>
</dbReference>
<evidence type="ECO:0000256" key="1">
    <source>
        <dbReference type="SAM" id="Phobius"/>
    </source>
</evidence>
<accession>A0A094JAS8</accession>
<dbReference type="STRING" id="1515746.HR45_13275"/>
<name>A0A094JAS8_9GAMM</name>
<evidence type="ECO:0008006" key="4">
    <source>
        <dbReference type="Google" id="ProtNLM"/>
    </source>
</evidence>
<organism evidence="2 3">
    <name type="scientific">Shewanella mangrovi</name>
    <dbReference type="NCBI Taxonomy" id="1515746"/>
    <lineage>
        <taxon>Bacteria</taxon>
        <taxon>Pseudomonadati</taxon>
        <taxon>Pseudomonadota</taxon>
        <taxon>Gammaproteobacteria</taxon>
        <taxon>Alteromonadales</taxon>
        <taxon>Shewanellaceae</taxon>
        <taxon>Shewanella</taxon>
    </lineage>
</organism>
<dbReference type="AlphaFoldDB" id="A0A094JAS8"/>
<evidence type="ECO:0000313" key="3">
    <source>
        <dbReference type="Proteomes" id="UP000029264"/>
    </source>
</evidence>
<comment type="caution">
    <text evidence="2">The sequence shown here is derived from an EMBL/GenBank/DDBJ whole genome shotgun (WGS) entry which is preliminary data.</text>
</comment>
<keyword evidence="3" id="KW-1185">Reference proteome</keyword>
<keyword evidence="1" id="KW-1133">Transmembrane helix</keyword>
<keyword evidence="1" id="KW-0472">Membrane</keyword>
<gene>
    <name evidence="2" type="ORF">HR45_13275</name>
</gene>